<name>A0AAW0UPJ8_SCYPA</name>
<evidence type="ECO:0000256" key="1">
    <source>
        <dbReference type="SAM" id="MobiDB-lite"/>
    </source>
</evidence>
<reference evidence="2 3" key="1">
    <citation type="submission" date="2023-03" db="EMBL/GenBank/DDBJ databases">
        <title>High-quality genome of Scylla paramamosain provides insights in environmental adaptation.</title>
        <authorList>
            <person name="Zhang L."/>
        </authorList>
    </citation>
    <scope>NUCLEOTIDE SEQUENCE [LARGE SCALE GENOMIC DNA]</scope>
    <source>
        <strain evidence="2">LZ_2023a</strain>
        <tissue evidence="2">Muscle</tissue>
    </source>
</reference>
<organism evidence="2 3">
    <name type="scientific">Scylla paramamosain</name>
    <name type="common">Mud crab</name>
    <dbReference type="NCBI Taxonomy" id="85552"/>
    <lineage>
        <taxon>Eukaryota</taxon>
        <taxon>Metazoa</taxon>
        <taxon>Ecdysozoa</taxon>
        <taxon>Arthropoda</taxon>
        <taxon>Crustacea</taxon>
        <taxon>Multicrustacea</taxon>
        <taxon>Malacostraca</taxon>
        <taxon>Eumalacostraca</taxon>
        <taxon>Eucarida</taxon>
        <taxon>Decapoda</taxon>
        <taxon>Pleocyemata</taxon>
        <taxon>Brachyura</taxon>
        <taxon>Eubrachyura</taxon>
        <taxon>Portunoidea</taxon>
        <taxon>Portunidae</taxon>
        <taxon>Portuninae</taxon>
        <taxon>Scylla</taxon>
    </lineage>
</organism>
<feature type="compositionally biased region" description="Polar residues" evidence="1">
    <location>
        <begin position="140"/>
        <end position="155"/>
    </location>
</feature>
<evidence type="ECO:0000313" key="3">
    <source>
        <dbReference type="Proteomes" id="UP001487740"/>
    </source>
</evidence>
<evidence type="ECO:0000313" key="2">
    <source>
        <dbReference type="EMBL" id="KAK8402079.1"/>
    </source>
</evidence>
<sequence length="311" mass="35365">MCKSATPPSLTFRHSLVTQITSHLTHSASREFAVKVREYPAEEVGRCLAAKRGTSGTNTWIAFFGDSNMRQKMEALTEWFLPPGLTYTYYLNDTQVTRDAFMTLFLNPSQLRPDSFDILGCRSSNEGNLNNSGGAYRRNTLVSSGNSQGGVTSKETQAERSESSQIASKDSVLKPTKDYEIRVTLLWVGEKINDQDKVPAVTRLEEWAEAKMVPDVLVIGIGKWLMNNFEQELSPYTYLATFVHYLSPPLLRLARRTRILHWAQSRLRHYNFDFSVPEAKVTKTNWRIILLNAPYTYSLPLMDGCLKHILR</sequence>
<protein>
    <submittedName>
        <fullName evidence="2">Uncharacterized protein</fullName>
    </submittedName>
</protein>
<dbReference type="AlphaFoldDB" id="A0AAW0UPJ8"/>
<gene>
    <name evidence="2" type="ORF">O3P69_001283</name>
</gene>
<proteinExistence type="predicted"/>
<dbReference type="Proteomes" id="UP001487740">
    <property type="component" value="Unassembled WGS sequence"/>
</dbReference>
<accession>A0AAW0UPJ8</accession>
<feature type="region of interest" description="Disordered" evidence="1">
    <location>
        <begin position="129"/>
        <end position="169"/>
    </location>
</feature>
<keyword evidence="3" id="KW-1185">Reference proteome</keyword>
<comment type="caution">
    <text evidence="2">The sequence shown here is derived from an EMBL/GenBank/DDBJ whole genome shotgun (WGS) entry which is preliminary data.</text>
</comment>
<dbReference type="EMBL" id="JARAKH010000008">
    <property type="protein sequence ID" value="KAK8402079.1"/>
    <property type="molecule type" value="Genomic_DNA"/>
</dbReference>